<dbReference type="PRINTS" id="PR00480">
    <property type="entry name" value="ASTACIN"/>
</dbReference>
<sequence length="335" mass="37223">MKKILMLAGALAFLSACDDNTEEVKPGKHAIDLSQGEVAFIHKKGKTVEAFYRGKQVTLELIEGQYVLSGDILVSEDELSFMAPPAGNGANEESVGRTGGRWPGNTVYYNISSSLPNKDRVYDAIAHWEANTNLTFVQRTNQSDYITFRSGGGCSSSVGRVGGQQFINLASGCSTGNTIHEIGHAVGLYHEHTRGDRDDFVNVNFNNIQSGYEHNFYTYIQRGTDGKDYTSSLDFGSIMLYSSYAFSSNGQPTITKLDGSTFNTQRSQLSADDINGINQMYPADGGDGGSEQYINGNWYTIDGVRVYRYYDKWWYYTESEGWREVVNVNGTWYYA</sequence>
<evidence type="ECO:0000259" key="2">
    <source>
        <dbReference type="PROSITE" id="PS51864"/>
    </source>
</evidence>
<dbReference type="PROSITE" id="PS51864">
    <property type="entry name" value="ASTACIN"/>
    <property type="match status" value="1"/>
</dbReference>
<dbReference type="PROSITE" id="PS51257">
    <property type="entry name" value="PROKAR_LIPOPROTEIN"/>
    <property type="match status" value="1"/>
</dbReference>
<organism evidence="3 4">
    <name type="scientific">Fulvivirga kasyanovii</name>
    <dbReference type="NCBI Taxonomy" id="396812"/>
    <lineage>
        <taxon>Bacteria</taxon>
        <taxon>Pseudomonadati</taxon>
        <taxon>Bacteroidota</taxon>
        <taxon>Cytophagia</taxon>
        <taxon>Cytophagales</taxon>
        <taxon>Fulvivirgaceae</taxon>
        <taxon>Fulvivirga</taxon>
    </lineage>
</organism>
<dbReference type="PANTHER" id="PTHR10127">
    <property type="entry name" value="DISCOIDIN, CUB, EGF, LAMININ , AND ZINC METALLOPROTEASE DOMAIN CONTAINING"/>
    <property type="match status" value="1"/>
</dbReference>
<keyword evidence="1" id="KW-0482">Metalloprotease</keyword>
<evidence type="ECO:0000313" key="4">
    <source>
        <dbReference type="Proteomes" id="UP000798808"/>
    </source>
</evidence>
<dbReference type="Pfam" id="PF01400">
    <property type="entry name" value="Astacin"/>
    <property type="match status" value="1"/>
</dbReference>
<dbReference type="InterPro" id="IPR034035">
    <property type="entry name" value="Astacin-like_dom"/>
</dbReference>
<dbReference type="InterPro" id="IPR001506">
    <property type="entry name" value="Peptidase_M12A"/>
</dbReference>
<dbReference type="Proteomes" id="UP000798808">
    <property type="component" value="Unassembled WGS sequence"/>
</dbReference>
<name>A0ABW9RVR0_9BACT</name>
<dbReference type="RefSeq" id="WP_155175363.1">
    <property type="nucleotide sequence ID" value="NZ_BAAAFL010000012.1"/>
</dbReference>
<feature type="active site" evidence="1">
    <location>
        <position position="181"/>
    </location>
</feature>
<comment type="caution">
    <text evidence="1">Lacks conserved residue(s) required for the propagation of feature annotation.</text>
</comment>
<keyword evidence="1" id="KW-0862">Zinc</keyword>
<dbReference type="EMBL" id="SMLW01000654">
    <property type="protein sequence ID" value="MTI28141.1"/>
    <property type="molecule type" value="Genomic_DNA"/>
</dbReference>
<accession>A0ABW9RVR0</accession>
<dbReference type="PANTHER" id="PTHR10127:SF850">
    <property type="entry name" value="METALLOENDOPEPTIDASE"/>
    <property type="match status" value="1"/>
</dbReference>
<evidence type="ECO:0000256" key="1">
    <source>
        <dbReference type="PROSITE-ProRule" id="PRU01211"/>
    </source>
</evidence>
<dbReference type="InterPro" id="IPR006026">
    <property type="entry name" value="Peptidase_Metallo"/>
</dbReference>
<reference evidence="3 4" key="1">
    <citation type="submission" date="2019-02" db="EMBL/GenBank/DDBJ databases">
        <authorList>
            <person name="Goldberg S.R."/>
            <person name="Haltli B.A."/>
            <person name="Correa H."/>
            <person name="Russell K.G."/>
        </authorList>
    </citation>
    <scope>NUCLEOTIDE SEQUENCE [LARGE SCALE GENOMIC DNA]</scope>
    <source>
        <strain evidence="3 4">JCM 16186</strain>
    </source>
</reference>
<comment type="caution">
    <text evidence="3">The sequence shown here is derived from an EMBL/GenBank/DDBJ whole genome shotgun (WGS) entry which is preliminary data.</text>
</comment>
<keyword evidence="4" id="KW-1185">Reference proteome</keyword>
<dbReference type="InterPro" id="IPR024079">
    <property type="entry name" value="MetalloPept_cat_dom_sf"/>
</dbReference>
<evidence type="ECO:0000313" key="3">
    <source>
        <dbReference type="EMBL" id="MTI28141.1"/>
    </source>
</evidence>
<proteinExistence type="predicted"/>
<comment type="cofactor">
    <cofactor evidence="1">
        <name>Zn(2+)</name>
        <dbReference type="ChEBI" id="CHEBI:29105"/>
    </cofactor>
    <text evidence="1">Binds 1 zinc ion per subunit.</text>
</comment>
<dbReference type="SUPFAM" id="SSF55486">
    <property type="entry name" value="Metalloproteases ('zincins'), catalytic domain"/>
    <property type="match status" value="1"/>
</dbReference>
<keyword evidence="1" id="KW-0378">Hydrolase</keyword>
<keyword evidence="1" id="KW-0479">Metal-binding</keyword>
<gene>
    <name evidence="3" type="ORF">E1163_24505</name>
</gene>
<feature type="domain" description="Peptidase M12A" evidence="2">
    <location>
        <begin position="93"/>
        <end position="284"/>
    </location>
</feature>
<feature type="binding site" evidence="1">
    <location>
        <position position="180"/>
    </location>
    <ligand>
        <name>Zn(2+)</name>
        <dbReference type="ChEBI" id="CHEBI:29105"/>
        <note>catalytic</note>
    </ligand>
</feature>
<feature type="binding site" evidence="1">
    <location>
        <position position="190"/>
    </location>
    <ligand>
        <name>Zn(2+)</name>
        <dbReference type="ChEBI" id="CHEBI:29105"/>
        <note>catalytic</note>
    </ligand>
</feature>
<dbReference type="CDD" id="cd04280">
    <property type="entry name" value="ZnMc_astacin_like"/>
    <property type="match status" value="1"/>
</dbReference>
<protein>
    <submittedName>
        <fullName evidence="3">Peptidase M12</fullName>
    </submittedName>
</protein>
<feature type="binding site" evidence="1">
    <location>
        <position position="184"/>
    </location>
    <ligand>
        <name>Zn(2+)</name>
        <dbReference type="ChEBI" id="CHEBI:29105"/>
        <note>catalytic</note>
    </ligand>
</feature>
<keyword evidence="1" id="KW-0645">Protease</keyword>
<dbReference type="Gene3D" id="3.40.390.10">
    <property type="entry name" value="Collagenase (Catalytic Domain)"/>
    <property type="match status" value="1"/>
</dbReference>
<dbReference type="SMART" id="SM00235">
    <property type="entry name" value="ZnMc"/>
    <property type="match status" value="1"/>
</dbReference>